<reference evidence="4 5" key="1">
    <citation type="submission" date="2016-10" db="EMBL/GenBank/DDBJ databases">
        <authorList>
            <person name="Varghese N."/>
            <person name="Submissions S."/>
        </authorList>
    </citation>
    <scope>NUCLEOTIDE SEQUENCE [LARGE SCALE GENOMIC DNA]</scope>
    <source>
        <strain evidence="4 5">DSM 16525</strain>
    </source>
</reference>
<dbReference type="GO" id="GO:0046983">
    <property type="term" value="F:protein dimerization activity"/>
    <property type="evidence" value="ECO:0007669"/>
    <property type="project" value="UniProtKB-UniRule"/>
</dbReference>
<dbReference type="AlphaFoldDB" id="A0A511SYT1"/>
<dbReference type="EMBL" id="FOIB01000004">
    <property type="protein sequence ID" value="SEU01188.1"/>
    <property type="molecule type" value="Genomic_DNA"/>
</dbReference>
<dbReference type="GO" id="GO:0006457">
    <property type="term" value="P:protein folding"/>
    <property type="evidence" value="ECO:0007669"/>
    <property type="project" value="UniProtKB-UniRule"/>
</dbReference>
<dbReference type="OrthoDB" id="9811121at2"/>
<gene>
    <name evidence="3" type="ORF">MFU01_20660</name>
    <name evidence="4" type="ORF">SAMN05443572_104347</name>
</gene>
<comment type="caution">
    <text evidence="3">The sequence shown here is derived from an EMBL/GenBank/DDBJ whole genome shotgun (WGS) entry which is preliminary data.</text>
</comment>
<dbReference type="EMBL" id="BJXR01000020">
    <property type="protein sequence ID" value="GEN07029.1"/>
    <property type="molecule type" value="Genomic_DNA"/>
</dbReference>
<dbReference type="InterPro" id="IPR059188">
    <property type="entry name" value="Znf_CLPX-like"/>
</dbReference>
<dbReference type="Gene3D" id="6.20.220.10">
    <property type="entry name" value="ClpX chaperone, C4-type zinc finger domain"/>
    <property type="match status" value="1"/>
</dbReference>
<evidence type="ECO:0000259" key="2">
    <source>
        <dbReference type="PROSITE" id="PS51902"/>
    </source>
</evidence>
<proteinExistence type="inferred from homology"/>
<keyword evidence="5" id="KW-1185">Reference proteome</keyword>
<dbReference type="Proteomes" id="UP000183760">
    <property type="component" value="Unassembled WGS sequence"/>
</dbReference>
<evidence type="ECO:0000313" key="4">
    <source>
        <dbReference type="EMBL" id="SEU01188.1"/>
    </source>
</evidence>
<dbReference type="GO" id="GO:0008270">
    <property type="term" value="F:zinc ion binding"/>
    <property type="evidence" value="ECO:0007669"/>
    <property type="project" value="UniProtKB-UniRule"/>
</dbReference>
<feature type="binding site" evidence="1">
    <location>
        <position position="17"/>
    </location>
    <ligand>
        <name>Zn(2+)</name>
        <dbReference type="ChEBI" id="CHEBI:29105"/>
    </ligand>
</feature>
<feature type="binding site" evidence="1">
    <location>
        <position position="40"/>
    </location>
    <ligand>
        <name>Zn(2+)</name>
        <dbReference type="ChEBI" id="CHEBI:29105"/>
    </ligand>
</feature>
<accession>A0A511SYT1</accession>
<sequence>MKGPYVSNQPTPARRRCSFCGASAHQVGRLQAGMGSAAICDACVVRLFATLDREAFSVTAPPVTGDAVVVGLRGGSDDA</sequence>
<keyword evidence="1" id="KW-0862">Zinc</keyword>
<evidence type="ECO:0000313" key="3">
    <source>
        <dbReference type="EMBL" id="GEN07029.1"/>
    </source>
</evidence>
<comment type="similarity">
    <text evidence="1">Belongs to the ClpX chaperone family.</text>
</comment>
<dbReference type="Pfam" id="PF06689">
    <property type="entry name" value="zf-C4_ClpX"/>
    <property type="match status" value="1"/>
</dbReference>
<evidence type="ECO:0000313" key="6">
    <source>
        <dbReference type="Proteomes" id="UP000321514"/>
    </source>
</evidence>
<keyword evidence="1" id="KW-0479">Metal-binding</keyword>
<evidence type="ECO:0000256" key="1">
    <source>
        <dbReference type="PROSITE-ProRule" id="PRU01250"/>
    </source>
</evidence>
<dbReference type="GO" id="GO:0051082">
    <property type="term" value="F:unfolded protein binding"/>
    <property type="evidence" value="ECO:0007669"/>
    <property type="project" value="UniProtKB-UniRule"/>
</dbReference>
<dbReference type="Proteomes" id="UP000321514">
    <property type="component" value="Unassembled WGS sequence"/>
</dbReference>
<dbReference type="InterPro" id="IPR010603">
    <property type="entry name" value="Znf_CppX_C4"/>
</dbReference>
<dbReference type="STRING" id="1334629.MFUL124B02_38150"/>
<dbReference type="SUPFAM" id="SSF57716">
    <property type="entry name" value="Glucocorticoid receptor-like (DNA-binding domain)"/>
    <property type="match status" value="1"/>
</dbReference>
<dbReference type="RefSeq" id="WP_074953607.1">
    <property type="nucleotide sequence ID" value="NZ_BJXR01000020.1"/>
</dbReference>
<feature type="domain" description="ClpX-type ZB" evidence="2">
    <location>
        <begin position="2"/>
        <end position="59"/>
    </location>
</feature>
<dbReference type="SMART" id="SM00994">
    <property type="entry name" value="zf-C4_ClpX"/>
    <property type="match status" value="1"/>
</dbReference>
<feature type="binding site" evidence="1">
    <location>
        <position position="20"/>
    </location>
    <ligand>
        <name>Zn(2+)</name>
        <dbReference type="ChEBI" id="CHEBI:29105"/>
    </ligand>
</feature>
<dbReference type="PROSITE" id="PS51902">
    <property type="entry name" value="CLPX_ZB"/>
    <property type="match status" value="1"/>
</dbReference>
<keyword evidence="1" id="KW-0143">Chaperone</keyword>
<feature type="binding site" evidence="1">
    <location>
        <position position="43"/>
    </location>
    <ligand>
        <name>Zn(2+)</name>
        <dbReference type="ChEBI" id="CHEBI:29105"/>
    </ligand>
</feature>
<evidence type="ECO:0000313" key="5">
    <source>
        <dbReference type="Proteomes" id="UP000183760"/>
    </source>
</evidence>
<organism evidence="3 6">
    <name type="scientific">Myxococcus fulvus</name>
    <dbReference type="NCBI Taxonomy" id="33"/>
    <lineage>
        <taxon>Bacteria</taxon>
        <taxon>Pseudomonadati</taxon>
        <taxon>Myxococcota</taxon>
        <taxon>Myxococcia</taxon>
        <taxon>Myxococcales</taxon>
        <taxon>Cystobacterineae</taxon>
        <taxon>Myxococcaceae</taxon>
        <taxon>Myxococcus</taxon>
    </lineage>
</organism>
<reference evidence="3 6" key="2">
    <citation type="submission" date="2019-07" db="EMBL/GenBank/DDBJ databases">
        <title>Whole genome shotgun sequence of Myxococcus fulvus NBRC 100333.</title>
        <authorList>
            <person name="Hosoyama A."/>
            <person name="Uohara A."/>
            <person name="Ohji S."/>
            <person name="Ichikawa N."/>
        </authorList>
    </citation>
    <scope>NUCLEOTIDE SEQUENCE [LARGE SCALE GENOMIC DNA]</scope>
    <source>
        <strain evidence="3 6">NBRC 100333</strain>
    </source>
</reference>
<protein>
    <submittedName>
        <fullName evidence="4">ClpX C4-type zinc finger</fullName>
    </submittedName>
</protein>
<dbReference type="InterPro" id="IPR038366">
    <property type="entry name" value="Znf_CppX_C4_sf"/>
</dbReference>
<name>A0A511SYT1_MYXFU</name>